<dbReference type="InterPro" id="IPR019147">
    <property type="entry name" value="SWAP_N_domain"/>
</dbReference>
<evidence type="ECO:0000256" key="3">
    <source>
        <dbReference type="ARBA" id="ARBA00022884"/>
    </source>
</evidence>
<gene>
    <name evidence="9" type="primary">LOC104594046</name>
</gene>
<dbReference type="AlphaFoldDB" id="A0A1U7ZHH8"/>
<dbReference type="GO" id="GO:0003723">
    <property type="term" value="F:RNA binding"/>
    <property type="evidence" value="ECO:0007669"/>
    <property type="project" value="UniProtKB-KW"/>
</dbReference>
<name>A0A1U7ZHH8_NELNU</name>
<keyword evidence="2" id="KW-0677">Repeat</keyword>
<feature type="compositionally biased region" description="Low complexity" evidence="7">
    <location>
        <begin position="600"/>
        <end position="613"/>
    </location>
</feature>
<feature type="compositionally biased region" description="Basic residues" evidence="7">
    <location>
        <begin position="785"/>
        <end position="794"/>
    </location>
</feature>
<dbReference type="Pfam" id="PF01805">
    <property type="entry name" value="Surp"/>
    <property type="match status" value="2"/>
</dbReference>
<dbReference type="SUPFAM" id="SSF109905">
    <property type="entry name" value="Surp module (SWAP domain)"/>
    <property type="match status" value="2"/>
</dbReference>
<dbReference type="KEGG" id="nnu:104594046"/>
<proteinExistence type="predicted"/>
<evidence type="ECO:0000313" key="9">
    <source>
        <dbReference type="RefSeq" id="XP_010252467.1"/>
    </source>
</evidence>
<feature type="region of interest" description="Disordered" evidence="7">
    <location>
        <begin position="423"/>
        <end position="457"/>
    </location>
</feature>
<keyword evidence="3" id="KW-0694">RNA-binding</keyword>
<keyword evidence="8" id="KW-1185">Reference proteome</keyword>
<evidence type="ECO:0000256" key="1">
    <source>
        <dbReference type="ARBA" id="ARBA00022664"/>
    </source>
</evidence>
<sequence length="943" mass="102997">MDLEVVGRHALLFDDDSTAAFINSSDALVEWNSLLIDRYDVRHLLQHPPPPIKRRRHHPSSPSSFEAELDEERYLDLPPPSDDQDQSSLPEPDSGAKLADKGAYHTVAFSYENSDATIHQRNSDGGLGSSSFLPPFPVPEFLLQSLPPTEKVHQIIARTALFVCKHGGQSEIVLRVKQGDNPTFGFLMPDHHLHAYFRYLVDHPELLKSDMDAKPQEDGEKADNEQNQTGDVAAGALSLLGSVYGTGEDEDTALHAATECKEKELGESLKAADTTISHDSKEAESCGKLIRKEEETSKCPLPAIKEKAPSSKRNRLVTTINAGTSSSRKKEGDVLGSHHAAVYKAQASNMPSTSKAQSSILEPPSDLKRMVDKIVEFILKNGKEFESVLIEQDSQTGRFPFLLSSNQYHPYYLKALQKAQESKLPGKSPSSQMCDLKAASKDKDKLSKGSSSHDDIPFDFERKERFKMVIGGPKKDVQDISSKPTLQPSGVSVDAAEAILLAATRGLKNAKLDILAKSSLDSSRGLGGECKPASSFGSLSSSQVQSSTPKPIPGRNGVSVDAAEAILLAATRGLRNPKLDILPKTSVDDSGRGSAEDGQASSLCSLSSRARSSTPKSILNGDPSFSMPIDSSQKVDYSEKEGSRTSDVSVAKAIAKTAALAAASEADSSEACLTREQKQKAERLKRAKMFAAMIKSGKAPHSKELLPRLSAEPPDSAHSGLLGSGCKGSVPGTQVPLFSNHSGEEGDIVDREREGSSVPLDAHTSNKMDGYEKKEPDDDHEDRRLRKKQHSKSRRHEEDDNDGEERDHKHSRKKHRSHHPSHREERKHRKRHSSPSCKESRHRHKHHSSSEDEHRHRSRNHKHRGRSHSERTAESEDDEISASVSADSNTVKIGGNATRETSLGLSTDPPPTGETPSNTRSSDTTEVPDELRAKVRAMLLATM</sequence>
<feature type="region of interest" description="Disordered" evidence="7">
    <location>
        <begin position="48"/>
        <end position="97"/>
    </location>
</feature>
<feature type="compositionally biased region" description="Polar residues" evidence="7">
    <location>
        <begin position="914"/>
        <end position="925"/>
    </location>
</feature>
<keyword evidence="5" id="KW-0804">Transcription</keyword>
<dbReference type="FunFam" id="1.10.10.790:FF:000011">
    <property type="entry name" value="Splicing factor, suppressor of white-apricot"/>
    <property type="match status" value="1"/>
</dbReference>
<evidence type="ECO:0000256" key="6">
    <source>
        <dbReference type="ARBA" id="ARBA00023187"/>
    </source>
</evidence>
<dbReference type="SMART" id="SM00648">
    <property type="entry name" value="SWAP"/>
    <property type="match status" value="2"/>
</dbReference>
<dbReference type="InterPro" id="IPR035967">
    <property type="entry name" value="SWAP/Surp_sf"/>
</dbReference>
<dbReference type="eggNOG" id="KOG1847">
    <property type="taxonomic scope" value="Eukaryota"/>
</dbReference>
<dbReference type="InterPro" id="IPR040397">
    <property type="entry name" value="SWAP"/>
</dbReference>
<keyword evidence="4" id="KW-0805">Transcription regulation</keyword>
<feature type="compositionally biased region" description="Low complexity" evidence="7">
    <location>
        <begin position="534"/>
        <end position="547"/>
    </location>
</feature>
<feature type="compositionally biased region" description="Basic residues" evidence="7">
    <location>
        <begin position="809"/>
        <end position="833"/>
    </location>
</feature>
<feature type="compositionally biased region" description="Polar residues" evidence="7">
    <location>
        <begin position="882"/>
        <end position="891"/>
    </location>
</feature>
<organism evidence="8 9">
    <name type="scientific">Nelumbo nucifera</name>
    <name type="common">Sacred lotus</name>
    <dbReference type="NCBI Taxonomy" id="4432"/>
    <lineage>
        <taxon>Eukaryota</taxon>
        <taxon>Viridiplantae</taxon>
        <taxon>Streptophyta</taxon>
        <taxon>Embryophyta</taxon>
        <taxon>Tracheophyta</taxon>
        <taxon>Spermatophyta</taxon>
        <taxon>Magnoliopsida</taxon>
        <taxon>Proteales</taxon>
        <taxon>Nelumbonaceae</taxon>
        <taxon>Nelumbo</taxon>
    </lineage>
</organism>
<feature type="compositionally biased region" description="Basic and acidic residues" evidence="7">
    <location>
        <begin position="764"/>
        <end position="784"/>
    </location>
</feature>
<dbReference type="Proteomes" id="UP000189703">
    <property type="component" value="Unplaced"/>
</dbReference>
<dbReference type="InterPro" id="IPR000061">
    <property type="entry name" value="Surp"/>
</dbReference>
<dbReference type="Pfam" id="PF09750">
    <property type="entry name" value="DRY_EERY"/>
    <property type="match status" value="1"/>
</dbReference>
<dbReference type="RefSeq" id="XP_010252467.1">
    <property type="nucleotide sequence ID" value="XM_010254165.2"/>
</dbReference>
<dbReference type="SMART" id="SM01141">
    <property type="entry name" value="DRY_EERY"/>
    <property type="match status" value="1"/>
</dbReference>
<evidence type="ECO:0000313" key="8">
    <source>
        <dbReference type="Proteomes" id="UP000189703"/>
    </source>
</evidence>
<feature type="compositionally biased region" description="Basic and acidic residues" evidence="7">
    <location>
        <begin position="586"/>
        <end position="595"/>
    </location>
</feature>
<feature type="compositionally biased region" description="Basic residues" evidence="7">
    <location>
        <begin position="856"/>
        <end position="866"/>
    </location>
</feature>
<evidence type="ECO:0000256" key="5">
    <source>
        <dbReference type="ARBA" id="ARBA00023163"/>
    </source>
</evidence>
<reference evidence="9" key="1">
    <citation type="submission" date="2025-08" db="UniProtKB">
        <authorList>
            <consortium name="RefSeq"/>
        </authorList>
    </citation>
    <scope>IDENTIFICATION</scope>
</reference>
<keyword evidence="6" id="KW-0508">mRNA splicing</keyword>
<dbReference type="OrthoDB" id="5836667at2759"/>
<dbReference type="Gene3D" id="1.10.10.790">
    <property type="entry name" value="Surp module"/>
    <property type="match status" value="2"/>
</dbReference>
<dbReference type="GO" id="GO:0000395">
    <property type="term" value="P:mRNA 5'-splice site recognition"/>
    <property type="evidence" value="ECO:0000318"/>
    <property type="project" value="GO_Central"/>
</dbReference>
<dbReference type="GeneID" id="104594046"/>
<feature type="compositionally biased region" description="Basic and acidic residues" evidence="7">
    <location>
        <begin position="438"/>
        <end position="457"/>
    </location>
</feature>
<feature type="region of interest" description="Disordered" evidence="7">
    <location>
        <begin position="694"/>
        <end position="930"/>
    </location>
</feature>
<feature type="compositionally biased region" description="Basic and acidic residues" evidence="7">
    <location>
        <begin position="742"/>
        <end position="755"/>
    </location>
</feature>
<feature type="region of interest" description="Disordered" evidence="7">
    <location>
        <begin position="580"/>
        <end position="646"/>
    </location>
</feature>
<evidence type="ECO:0000256" key="7">
    <source>
        <dbReference type="SAM" id="MobiDB-lite"/>
    </source>
</evidence>
<protein>
    <submittedName>
        <fullName evidence="9">Splicing factor, suppressor of white-apricot homolog isoform X1</fullName>
    </submittedName>
</protein>
<dbReference type="FunCoup" id="A0A1U7ZHH8">
    <property type="interactions" value="474"/>
</dbReference>
<evidence type="ECO:0000256" key="4">
    <source>
        <dbReference type="ARBA" id="ARBA00023015"/>
    </source>
</evidence>
<feature type="region of interest" description="Disordered" evidence="7">
    <location>
        <begin position="534"/>
        <end position="556"/>
    </location>
</feature>
<dbReference type="OMA" id="SDGAYHE"/>
<evidence type="ECO:0000256" key="2">
    <source>
        <dbReference type="ARBA" id="ARBA00022737"/>
    </source>
</evidence>
<accession>A0A1U7ZHH8</accession>
<dbReference type="PANTHER" id="PTHR13161:SF15">
    <property type="entry name" value="SPLICING FACTOR, SUPPRESSOR OF WHITE-APRICOT HOMOLOG"/>
    <property type="match status" value="1"/>
</dbReference>
<dbReference type="STRING" id="4432.A0A1U7ZHH8"/>
<dbReference type="PROSITE" id="PS50128">
    <property type="entry name" value="SURP"/>
    <property type="match status" value="2"/>
</dbReference>
<dbReference type="PANTHER" id="PTHR13161">
    <property type="entry name" value="SPLICING FACTOR SUPPRESSOR OF WHITE APRICOT"/>
    <property type="match status" value="1"/>
</dbReference>
<keyword evidence="1" id="KW-0507">mRNA processing</keyword>